<name>A0A1I7XZR3_9BILA</name>
<keyword evidence="3" id="KW-1185">Reference proteome</keyword>
<protein>
    <submittedName>
        <fullName evidence="4">SGNH domain-containing protein</fullName>
    </submittedName>
</protein>
<sequence>LTEHLASALVSVLCLTASFYLLYAPTKKTPTIISTVPSEEIKEDFYWRKETAINANWTHEQLVQNAIAKNLDWEKNGVHFHKPPGCNPQHYPPAHCTMPVRNGSVKAIVAGNSFTYRAMGPIYETLKDKYSQLQMVMVSRCELFTTDFATYHSDKSECGSLAQQTHNATEAMEPDVLFLITRYLGNFTEEIKNITTDRWVQNALLHLEELSNSTKAIVISSPIHRFSFRVPKVIARQLQHKKNITEVDYTYEVFEKEHRNTMERLRFIVARCPKCFYFDMQRPFCAEDGWCATYDKETLLPFISDEEHISYRGNEVLF</sequence>
<dbReference type="AlphaFoldDB" id="A0A1I7XZR3"/>
<feature type="domain" description="SGNH" evidence="2">
    <location>
        <begin position="94"/>
        <end position="317"/>
    </location>
</feature>
<organism evidence="3 4">
    <name type="scientific">Steinernema glaseri</name>
    <dbReference type="NCBI Taxonomy" id="37863"/>
    <lineage>
        <taxon>Eukaryota</taxon>
        <taxon>Metazoa</taxon>
        <taxon>Ecdysozoa</taxon>
        <taxon>Nematoda</taxon>
        <taxon>Chromadorea</taxon>
        <taxon>Rhabditida</taxon>
        <taxon>Tylenchina</taxon>
        <taxon>Panagrolaimomorpha</taxon>
        <taxon>Strongyloidoidea</taxon>
        <taxon>Steinernematidae</taxon>
        <taxon>Steinernema</taxon>
    </lineage>
</organism>
<evidence type="ECO:0000256" key="1">
    <source>
        <dbReference type="SAM" id="Phobius"/>
    </source>
</evidence>
<accession>A0A1I7XZR3</accession>
<dbReference type="Pfam" id="PF19040">
    <property type="entry name" value="SGNH"/>
    <property type="match status" value="1"/>
</dbReference>
<dbReference type="InterPro" id="IPR043968">
    <property type="entry name" value="SGNH"/>
</dbReference>
<feature type="transmembrane region" description="Helical" evidence="1">
    <location>
        <begin position="6"/>
        <end position="23"/>
    </location>
</feature>
<dbReference type="Proteomes" id="UP000095287">
    <property type="component" value="Unplaced"/>
</dbReference>
<proteinExistence type="predicted"/>
<evidence type="ECO:0000313" key="3">
    <source>
        <dbReference type="Proteomes" id="UP000095287"/>
    </source>
</evidence>
<keyword evidence="1" id="KW-0812">Transmembrane</keyword>
<evidence type="ECO:0000313" key="4">
    <source>
        <dbReference type="WBParaSite" id="L893_g1126.t1"/>
    </source>
</evidence>
<dbReference type="WBParaSite" id="L893_g1126.t1">
    <property type="protein sequence ID" value="L893_g1126.t1"/>
    <property type="gene ID" value="L893_g1126"/>
</dbReference>
<dbReference type="GO" id="GO:0000271">
    <property type="term" value="P:polysaccharide biosynthetic process"/>
    <property type="evidence" value="ECO:0007669"/>
    <property type="project" value="TreeGrafter"/>
</dbReference>
<evidence type="ECO:0000259" key="2">
    <source>
        <dbReference type="Pfam" id="PF19040"/>
    </source>
</evidence>
<keyword evidence="1" id="KW-1133">Transmembrane helix</keyword>
<dbReference type="InterPro" id="IPR050879">
    <property type="entry name" value="Acyltransferase_3"/>
</dbReference>
<reference evidence="4" key="1">
    <citation type="submission" date="2016-11" db="UniProtKB">
        <authorList>
            <consortium name="WormBaseParasite"/>
        </authorList>
    </citation>
    <scope>IDENTIFICATION</scope>
</reference>
<keyword evidence="1" id="KW-0472">Membrane</keyword>
<dbReference type="GO" id="GO:0016020">
    <property type="term" value="C:membrane"/>
    <property type="evidence" value="ECO:0007669"/>
    <property type="project" value="TreeGrafter"/>
</dbReference>
<dbReference type="PANTHER" id="PTHR23028:SF53">
    <property type="entry name" value="ACYL_TRANSF_3 DOMAIN-CONTAINING PROTEIN"/>
    <property type="match status" value="1"/>
</dbReference>
<dbReference type="PANTHER" id="PTHR23028">
    <property type="entry name" value="ACETYLTRANSFERASE"/>
    <property type="match status" value="1"/>
</dbReference>